<reference evidence="2 3" key="1">
    <citation type="submission" date="2024-04" db="EMBL/GenBank/DDBJ databases">
        <title>Tritrichomonas musculus Genome.</title>
        <authorList>
            <person name="Alves-Ferreira E."/>
            <person name="Grigg M."/>
            <person name="Lorenzi H."/>
            <person name="Galac M."/>
        </authorList>
    </citation>
    <scope>NUCLEOTIDE SEQUENCE [LARGE SCALE GENOMIC DNA]</scope>
    <source>
        <strain evidence="2 3">EAF2021</strain>
    </source>
</reference>
<dbReference type="Pfam" id="PF13306">
    <property type="entry name" value="LRR_5"/>
    <property type="match status" value="1"/>
</dbReference>
<dbReference type="Gene3D" id="2.60.120.260">
    <property type="entry name" value="Galactose-binding domain-like"/>
    <property type="match status" value="1"/>
</dbReference>
<dbReference type="InterPro" id="IPR032675">
    <property type="entry name" value="LRR_dom_sf"/>
</dbReference>
<evidence type="ECO:0008006" key="4">
    <source>
        <dbReference type="Google" id="ProtNLM"/>
    </source>
</evidence>
<dbReference type="PANTHER" id="PTHR45661">
    <property type="entry name" value="SURFACE ANTIGEN"/>
    <property type="match status" value="1"/>
</dbReference>
<dbReference type="EMBL" id="JAPFFF010000014">
    <property type="protein sequence ID" value="KAK8870942.1"/>
    <property type="molecule type" value="Genomic_DNA"/>
</dbReference>
<gene>
    <name evidence="2" type="ORF">M9Y10_008855</name>
</gene>
<proteinExistence type="predicted"/>
<evidence type="ECO:0000313" key="2">
    <source>
        <dbReference type="EMBL" id="KAK8870942.1"/>
    </source>
</evidence>
<comment type="caution">
    <text evidence="2">The sequence shown here is derived from an EMBL/GenBank/DDBJ whole genome shotgun (WGS) entry which is preliminary data.</text>
</comment>
<dbReference type="Proteomes" id="UP001470230">
    <property type="component" value="Unassembled WGS sequence"/>
</dbReference>
<feature type="coiled-coil region" evidence="1">
    <location>
        <begin position="28"/>
        <end position="88"/>
    </location>
</feature>
<dbReference type="SUPFAM" id="SSF52058">
    <property type="entry name" value="L domain-like"/>
    <property type="match status" value="1"/>
</dbReference>
<sequence length="668" mass="75636">MANSTLAKTATDLANELTKQSEKYSMIFNEMKERYDQQVEELTQMKNETEKKLKEEEEKNKMQIKKYKDEIESIKNDMESRIKSIEAKFERMCNHAKSQRHVLKEVVDNKIERKDDILFKRISCCQRLYNILSGKKGVYSSQMQLKKNEHLNKPDDSSLYEFLYEKMNRMNLNTNEIEFLFKAQLLSKSLIDIMENFEILYIEINCSINNVEQIAQIIYDVESKKNSNKIVVSLNIKDKKDFCRISKLKNIINFVNIINIDEIDDELFLNFSKLEKIEFHANVYKIGNSSFKGCTSLTEISIPSSVTSVGNNIFNGIKKISLSKGMTSIPSNLFKGCTSLTEIIIPSTVISIGSNAFDGCTSLTEISIPSSVTSVGNNIFNGIKKISLSKGMTSIPSNLFNGCTSLTEIIIPSTITSIGSNAFDGCTSLTEISIPSSVTSVGNNIFNGIKKINLSKGMTSIPSNLFNGCTSLTEIILPSTITSIGQKKFNGCSASIAYSFAYTKGQELSGIFEYLTSSTKGNIHDNGTINISASSNYCGDPRNLCDFNDLSRNSAWLSGEEEEATLLFDFKLKRVKLTNYTLHTTDSGCHPRSWVVECSNNLNDWFTRDERNNEVIMNKNNFCHTFECQRQSNEFYRYVRIRTTSESWDDDFYFEISAVEFFGCLKIN</sequence>
<organism evidence="2 3">
    <name type="scientific">Tritrichomonas musculus</name>
    <dbReference type="NCBI Taxonomy" id="1915356"/>
    <lineage>
        <taxon>Eukaryota</taxon>
        <taxon>Metamonada</taxon>
        <taxon>Parabasalia</taxon>
        <taxon>Tritrichomonadida</taxon>
        <taxon>Tritrichomonadidae</taxon>
        <taxon>Tritrichomonas</taxon>
    </lineage>
</organism>
<keyword evidence="1" id="KW-0175">Coiled coil</keyword>
<dbReference type="InterPro" id="IPR008979">
    <property type="entry name" value="Galactose-bd-like_sf"/>
</dbReference>
<evidence type="ECO:0000313" key="3">
    <source>
        <dbReference type="Proteomes" id="UP001470230"/>
    </source>
</evidence>
<dbReference type="PANTHER" id="PTHR45661:SF3">
    <property type="entry name" value="IG-LIKE DOMAIN-CONTAINING PROTEIN"/>
    <property type="match status" value="1"/>
</dbReference>
<dbReference type="Gene3D" id="3.80.10.10">
    <property type="entry name" value="Ribonuclease Inhibitor"/>
    <property type="match status" value="4"/>
</dbReference>
<accession>A0ABR2IZ75</accession>
<name>A0ABR2IZ75_9EUKA</name>
<evidence type="ECO:0000256" key="1">
    <source>
        <dbReference type="SAM" id="Coils"/>
    </source>
</evidence>
<keyword evidence="3" id="KW-1185">Reference proteome</keyword>
<dbReference type="InterPro" id="IPR026906">
    <property type="entry name" value="LRR_5"/>
</dbReference>
<dbReference type="InterPro" id="IPR053139">
    <property type="entry name" value="Surface_bspA-like"/>
</dbReference>
<protein>
    <recommendedName>
        <fullName evidence="4">F5/8 type C domain-containing protein</fullName>
    </recommendedName>
</protein>
<dbReference type="SUPFAM" id="SSF49785">
    <property type="entry name" value="Galactose-binding domain-like"/>
    <property type="match status" value="1"/>
</dbReference>